<dbReference type="CDD" id="cd02440">
    <property type="entry name" value="AdoMet_MTases"/>
    <property type="match status" value="1"/>
</dbReference>
<dbReference type="InterPro" id="IPR002052">
    <property type="entry name" value="DNA_methylase_N6_adenine_CS"/>
</dbReference>
<keyword evidence="3 5" id="KW-0949">S-adenosyl-L-methionine</keyword>
<keyword evidence="9" id="KW-1185">Reference proteome</keyword>
<evidence type="ECO:0000256" key="2">
    <source>
        <dbReference type="ARBA" id="ARBA00022679"/>
    </source>
</evidence>
<dbReference type="InterPro" id="IPR019874">
    <property type="entry name" value="RF_methyltr_PrmC"/>
</dbReference>
<dbReference type="PANTHER" id="PTHR18895">
    <property type="entry name" value="HEMK METHYLTRANSFERASE"/>
    <property type="match status" value="1"/>
</dbReference>
<evidence type="ECO:0000256" key="5">
    <source>
        <dbReference type="HAMAP-Rule" id="MF_02126"/>
    </source>
</evidence>
<protein>
    <recommendedName>
        <fullName evidence="5">Release factor glutamine methyltransferase</fullName>
        <shortName evidence="5">RF MTase</shortName>
        <ecNumber evidence="5">2.1.1.297</ecNumber>
    </recommendedName>
    <alternativeName>
        <fullName evidence="5">N5-glutamine methyltransferase PrmC</fullName>
    </alternativeName>
    <alternativeName>
        <fullName evidence="5">Protein-(glutamine-N5) MTase PrmC</fullName>
    </alternativeName>
    <alternativeName>
        <fullName evidence="5">Protein-glutamine N-methyltransferase PrmC</fullName>
    </alternativeName>
</protein>
<evidence type="ECO:0000256" key="3">
    <source>
        <dbReference type="ARBA" id="ARBA00022691"/>
    </source>
</evidence>
<comment type="function">
    <text evidence="5">Methylates the class 1 translation termination release factors RF1/PrfA and RF2/PrfB on the glutamine residue of the universally conserved GGQ motif.</text>
</comment>
<feature type="binding site" evidence="5">
    <location>
        <begin position="179"/>
        <end position="182"/>
    </location>
    <ligand>
        <name>substrate</name>
    </ligand>
</feature>
<feature type="binding site" evidence="5">
    <location>
        <position position="165"/>
    </location>
    <ligand>
        <name>S-adenosyl-L-methionine</name>
        <dbReference type="ChEBI" id="CHEBI:59789"/>
    </ligand>
</feature>
<name>A0ABQ5VSN5_9RHOB</name>
<comment type="caution">
    <text evidence="8">The sequence shown here is derived from an EMBL/GenBank/DDBJ whole genome shotgun (WGS) entry which is preliminary data.</text>
</comment>
<dbReference type="Gene3D" id="1.10.8.10">
    <property type="entry name" value="DNA helicase RuvA subunit, C-terminal domain"/>
    <property type="match status" value="1"/>
</dbReference>
<comment type="similarity">
    <text evidence="5">Belongs to the protein N5-glutamine methyltransferase family. PrmC subfamily.</text>
</comment>
<gene>
    <name evidence="5 8" type="primary">prmC</name>
    <name evidence="8" type="ORF">GCM10007939_04060</name>
</gene>
<evidence type="ECO:0000256" key="4">
    <source>
        <dbReference type="ARBA" id="ARBA00048391"/>
    </source>
</evidence>
<dbReference type="SUPFAM" id="SSF53335">
    <property type="entry name" value="S-adenosyl-L-methionine-dependent methyltransferases"/>
    <property type="match status" value="1"/>
</dbReference>
<dbReference type="NCBIfam" id="TIGR00536">
    <property type="entry name" value="hemK_fam"/>
    <property type="match status" value="1"/>
</dbReference>
<feature type="domain" description="Release factor glutamine methyltransferase N-terminal" evidence="7">
    <location>
        <begin position="9"/>
        <end position="71"/>
    </location>
</feature>
<dbReference type="Pfam" id="PF05175">
    <property type="entry name" value="MTS"/>
    <property type="match status" value="1"/>
</dbReference>
<feature type="binding site" evidence="5">
    <location>
        <begin position="113"/>
        <end position="117"/>
    </location>
    <ligand>
        <name>S-adenosyl-L-methionine</name>
        <dbReference type="ChEBI" id="CHEBI:59789"/>
    </ligand>
</feature>
<accession>A0ABQ5VSN5</accession>
<evidence type="ECO:0000313" key="8">
    <source>
        <dbReference type="EMBL" id="GLQ34123.1"/>
    </source>
</evidence>
<dbReference type="Pfam" id="PF17827">
    <property type="entry name" value="PrmC_N"/>
    <property type="match status" value="1"/>
</dbReference>
<dbReference type="PANTHER" id="PTHR18895:SF74">
    <property type="entry name" value="MTRF1L RELEASE FACTOR GLUTAMINE METHYLTRANSFERASE"/>
    <property type="match status" value="1"/>
</dbReference>
<feature type="binding site" evidence="5">
    <location>
        <position position="179"/>
    </location>
    <ligand>
        <name>S-adenosyl-L-methionine</name>
        <dbReference type="ChEBI" id="CHEBI:59789"/>
    </ligand>
</feature>
<keyword evidence="2 5" id="KW-0808">Transferase</keyword>
<feature type="binding site" evidence="5">
    <location>
        <position position="136"/>
    </location>
    <ligand>
        <name>S-adenosyl-L-methionine</name>
        <dbReference type="ChEBI" id="CHEBI:59789"/>
    </ligand>
</feature>
<dbReference type="Proteomes" id="UP001156694">
    <property type="component" value="Unassembled WGS sequence"/>
</dbReference>
<dbReference type="InterPro" id="IPR007848">
    <property type="entry name" value="Small_mtfrase_dom"/>
</dbReference>
<comment type="catalytic activity">
    <reaction evidence="4 5">
        <text>L-glutaminyl-[peptide chain release factor] + S-adenosyl-L-methionine = N(5)-methyl-L-glutaminyl-[peptide chain release factor] + S-adenosyl-L-homocysteine + H(+)</text>
        <dbReference type="Rhea" id="RHEA:42896"/>
        <dbReference type="Rhea" id="RHEA-COMP:10271"/>
        <dbReference type="Rhea" id="RHEA-COMP:10272"/>
        <dbReference type="ChEBI" id="CHEBI:15378"/>
        <dbReference type="ChEBI" id="CHEBI:30011"/>
        <dbReference type="ChEBI" id="CHEBI:57856"/>
        <dbReference type="ChEBI" id="CHEBI:59789"/>
        <dbReference type="ChEBI" id="CHEBI:61891"/>
        <dbReference type="EC" id="2.1.1.297"/>
    </reaction>
</comment>
<sequence length="272" mass="29735">MSLLISAVLSHGAEQLGDAIDAEILLAEALGIARDRLRLYPDQVVSTDQMAKFNRFLQARMLHQPVSQIIGHRDFWKHRFIVTPDVLDPRPDTETLVEQALGLAPKNRILDLGTGSGCIVLSLLDEWQNATGVGVDISTAALKVAKQNATNLGVTDRIELVEGDWFAPLSDQFDLIVSNPPYITAQEMQHLDADVRDWEPRIALTPEGDGLDAYRIICAQAGAYLQSSGHLAVEIGHQQGAAVAQMMSLAGFADIQIIQDLNRKDRVVIGVI</sequence>
<dbReference type="PROSITE" id="PS00092">
    <property type="entry name" value="N6_MTASE"/>
    <property type="match status" value="1"/>
</dbReference>
<dbReference type="InterPro" id="IPR029063">
    <property type="entry name" value="SAM-dependent_MTases_sf"/>
</dbReference>
<keyword evidence="1 5" id="KW-0489">Methyltransferase</keyword>
<dbReference type="GO" id="GO:0032259">
    <property type="term" value="P:methylation"/>
    <property type="evidence" value="ECO:0007669"/>
    <property type="project" value="UniProtKB-KW"/>
</dbReference>
<dbReference type="InterPro" id="IPR040758">
    <property type="entry name" value="PrmC_N"/>
</dbReference>
<feature type="domain" description="Methyltransferase small" evidence="6">
    <location>
        <begin position="100"/>
        <end position="188"/>
    </location>
</feature>
<organism evidence="8 9">
    <name type="scientific">Amylibacter marinus</name>
    <dbReference type="NCBI Taxonomy" id="1475483"/>
    <lineage>
        <taxon>Bacteria</taxon>
        <taxon>Pseudomonadati</taxon>
        <taxon>Pseudomonadota</taxon>
        <taxon>Alphaproteobacteria</taxon>
        <taxon>Rhodobacterales</taxon>
        <taxon>Paracoccaceae</taxon>
        <taxon>Amylibacter</taxon>
    </lineage>
</organism>
<dbReference type="HAMAP" id="MF_02126">
    <property type="entry name" value="RF_methyltr_PrmC"/>
    <property type="match status" value="1"/>
</dbReference>
<evidence type="ECO:0000313" key="9">
    <source>
        <dbReference type="Proteomes" id="UP001156694"/>
    </source>
</evidence>
<dbReference type="EC" id="2.1.1.297" evidence="5"/>
<evidence type="ECO:0000259" key="6">
    <source>
        <dbReference type="Pfam" id="PF05175"/>
    </source>
</evidence>
<evidence type="ECO:0000259" key="7">
    <source>
        <dbReference type="Pfam" id="PF17827"/>
    </source>
</evidence>
<dbReference type="InterPro" id="IPR050320">
    <property type="entry name" value="N5-glutamine_MTase"/>
</dbReference>
<dbReference type="RefSeq" id="WP_284375704.1">
    <property type="nucleotide sequence ID" value="NZ_BSNN01000002.1"/>
</dbReference>
<dbReference type="NCBIfam" id="TIGR03534">
    <property type="entry name" value="RF_mod_PrmC"/>
    <property type="match status" value="1"/>
</dbReference>
<dbReference type="InterPro" id="IPR004556">
    <property type="entry name" value="HemK-like"/>
</dbReference>
<proteinExistence type="inferred from homology"/>
<evidence type="ECO:0000256" key="1">
    <source>
        <dbReference type="ARBA" id="ARBA00022603"/>
    </source>
</evidence>
<dbReference type="GO" id="GO:0008168">
    <property type="term" value="F:methyltransferase activity"/>
    <property type="evidence" value="ECO:0007669"/>
    <property type="project" value="UniProtKB-KW"/>
</dbReference>
<dbReference type="Gene3D" id="3.40.50.150">
    <property type="entry name" value="Vaccinia Virus protein VP39"/>
    <property type="match status" value="1"/>
</dbReference>
<dbReference type="EMBL" id="BSNN01000002">
    <property type="protein sequence ID" value="GLQ34123.1"/>
    <property type="molecule type" value="Genomic_DNA"/>
</dbReference>
<reference evidence="9" key="1">
    <citation type="journal article" date="2019" name="Int. J. Syst. Evol. Microbiol.">
        <title>The Global Catalogue of Microorganisms (GCM) 10K type strain sequencing project: providing services to taxonomists for standard genome sequencing and annotation.</title>
        <authorList>
            <consortium name="The Broad Institute Genomics Platform"/>
            <consortium name="The Broad Institute Genome Sequencing Center for Infectious Disease"/>
            <person name="Wu L."/>
            <person name="Ma J."/>
        </authorList>
    </citation>
    <scope>NUCLEOTIDE SEQUENCE [LARGE SCALE GENOMIC DNA]</scope>
    <source>
        <strain evidence="9">NBRC 110140</strain>
    </source>
</reference>